<dbReference type="AlphaFoldDB" id="A0A1H6QJN7"/>
<gene>
    <name evidence="2" type="ORF">SAMN05660918_0574</name>
</gene>
<name>A0A1H6QJN7_9FLAO</name>
<dbReference type="STRING" id="402734.SAMN05660918_0574"/>
<protein>
    <recommendedName>
        <fullName evidence="4">Tetratricopeptide repeat-containing protein</fullName>
    </recommendedName>
</protein>
<proteinExistence type="predicted"/>
<dbReference type="Proteomes" id="UP000199702">
    <property type="component" value="Unassembled WGS sequence"/>
</dbReference>
<reference evidence="3" key="1">
    <citation type="submission" date="2016-10" db="EMBL/GenBank/DDBJ databases">
        <authorList>
            <person name="Varghese N."/>
            <person name="Submissions S."/>
        </authorList>
    </citation>
    <scope>NUCLEOTIDE SEQUENCE [LARGE SCALE GENOMIC DNA]</scope>
    <source>
        <strain evidence="3">DSM 17934</strain>
    </source>
</reference>
<dbReference type="EMBL" id="FNYA01000001">
    <property type="protein sequence ID" value="SEI43843.1"/>
    <property type="molecule type" value="Genomic_DNA"/>
</dbReference>
<keyword evidence="3" id="KW-1185">Reference proteome</keyword>
<sequence>MKKFLVFTVLLLSNFSTSFACGYSPYGEDIRYSLLKPEYFNYYNYKAFYYNASLWGFDFDYENYNRNSNFISPEANILDWYTYTSKKVSITEIEHFNYTMNVTDINKNSNNAFIKYLYQNKKYDAIAYLAIAKNCEAVNTLYNEDLWERETVNIDTKRIAFLNKLIKITNNEKNIYFKRKYAFLTIRLAHYLNRADVIENLFATQFKNGKKDYLYYWSSFFHIFCQKRSESMVDIANLMAHSPEKFYASYYYFHHDFKLNIALQQAKTKEEIANCYAYASVQKIDKNLDYLKEIYKNNPKSGILGFLLLRELNKIEDWVYTPYYTNYTPSTEFEGYYYGDNKDIITTVTLRNRSEKDRLYAQEVLNFINFVTSNSVDNPILWKAAQINLQFITRNYATCIQNCNSFIQNHKTDKCLPEIEKIKALCITANQENGKAIIKPEIQSTILKYKNDERFIFALGRELEFKGNLPDGLALISLMEGSYNEEYTNDDVEWQGNRIKTSGNLAEFYTYFDYLDFVYSAGDLQIIVNNLNKSKNSDFEKFIYADLLKNKEYLTDLLGTKYIRENQLDMALKTFKSLNKTYWENNYNPWERGLYDGYYSFEENPFYDFKYTDVFIEHKEKYIVTKLSVVEHLIKYQKLADNPATKDRDYYYFLLANCYYNMGQNGHSWMMRRVFSTYWRTSGENYSESFVDENEYRNNTKAIEYYNLAYQHAKTDKFKALCLRMSSYVDYTNTYSRKLKTEFPDFYEDLSGCENLEEYFNARR</sequence>
<feature type="signal peptide" evidence="1">
    <location>
        <begin position="1"/>
        <end position="20"/>
    </location>
</feature>
<evidence type="ECO:0000313" key="3">
    <source>
        <dbReference type="Proteomes" id="UP000199702"/>
    </source>
</evidence>
<accession>A0A1H6QJN7</accession>
<keyword evidence="1" id="KW-0732">Signal</keyword>
<dbReference type="PROSITE" id="PS51257">
    <property type="entry name" value="PROKAR_LIPOPROTEIN"/>
    <property type="match status" value="1"/>
</dbReference>
<evidence type="ECO:0008006" key="4">
    <source>
        <dbReference type="Google" id="ProtNLM"/>
    </source>
</evidence>
<dbReference type="OrthoDB" id="639967at2"/>
<evidence type="ECO:0000313" key="2">
    <source>
        <dbReference type="EMBL" id="SEI43843.1"/>
    </source>
</evidence>
<organism evidence="2 3">
    <name type="scientific">Flavobacterium terrigena</name>
    <dbReference type="NCBI Taxonomy" id="402734"/>
    <lineage>
        <taxon>Bacteria</taxon>
        <taxon>Pseudomonadati</taxon>
        <taxon>Bacteroidota</taxon>
        <taxon>Flavobacteriia</taxon>
        <taxon>Flavobacteriales</taxon>
        <taxon>Flavobacteriaceae</taxon>
        <taxon>Flavobacterium</taxon>
    </lineage>
</organism>
<feature type="chain" id="PRO_5011473978" description="Tetratricopeptide repeat-containing protein" evidence="1">
    <location>
        <begin position="21"/>
        <end position="764"/>
    </location>
</feature>
<evidence type="ECO:0000256" key="1">
    <source>
        <dbReference type="SAM" id="SignalP"/>
    </source>
</evidence>
<dbReference type="RefSeq" id="WP_091307577.1">
    <property type="nucleotide sequence ID" value="NZ_CBCSJU010000001.1"/>
</dbReference>